<evidence type="ECO:0000313" key="1">
    <source>
        <dbReference type="EMBL" id="SHF50462.1"/>
    </source>
</evidence>
<protein>
    <recommendedName>
        <fullName evidence="3">Phage gp6-like head-tail connector protein</fullName>
    </recommendedName>
</protein>
<organism evidence="1 2">
    <name type="scientific">Caloramator proteoclasticus DSM 10124</name>
    <dbReference type="NCBI Taxonomy" id="1121262"/>
    <lineage>
        <taxon>Bacteria</taxon>
        <taxon>Bacillati</taxon>
        <taxon>Bacillota</taxon>
        <taxon>Clostridia</taxon>
        <taxon>Eubacteriales</taxon>
        <taxon>Clostridiaceae</taxon>
        <taxon>Caloramator</taxon>
    </lineage>
</organism>
<evidence type="ECO:0000313" key="2">
    <source>
        <dbReference type="Proteomes" id="UP000184423"/>
    </source>
</evidence>
<gene>
    <name evidence="1" type="ORF">SAMN02746091_02664</name>
</gene>
<proteinExistence type="predicted"/>
<dbReference type="NCBIfam" id="TIGR02215">
    <property type="entry name" value="phage_chp_gp8"/>
    <property type="match status" value="1"/>
</dbReference>
<reference evidence="2" key="1">
    <citation type="submission" date="2016-11" db="EMBL/GenBank/DDBJ databases">
        <authorList>
            <person name="Varghese N."/>
            <person name="Submissions S."/>
        </authorList>
    </citation>
    <scope>NUCLEOTIDE SEQUENCE [LARGE SCALE GENOMIC DNA]</scope>
    <source>
        <strain evidence="2">DSM 10124</strain>
    </source>
</reference>
<dbReference type="Pfam" id="PF05135">
    <property type="entry name" value="Phage_connect_1"/>
    <property type="match status" value="1"/>
</dbReference>
<dbReference type="CDD" id="cd08054">
    <property type="entry name" value="gp6"/>
    <property type="match status" value="1"/>
</dbReference>
<dbReference type="Proteomes" id="UP000184423">
    <property type="component" value="Unassembled WGS sequence"/>
</dbReference>
<sequence length="188" mass="21805">MNLKVIEGPVKEVITLEEAKSHLRIDGDDEDSLISSYIQAAREYAEIFTGRSFVEKTYEYITNPKEKYAYLELPMPPLVEVLEVSIVQNNNAKLLNENIDYYILKGYDESLVYPSLERGWPKESLERTGGIKIKYRAGYSESPMAVKQAILILVAHFYENRENLTTKDYKEIPFGVSSLLRPFWIPRW</sequence>
<dbReference type="InterPro" id="IPR006450">
    <property type="entry name" value="Phage_HK97_gp6-like"/>
</dbReference>
<dbReference type="AlphaFoldDB" id="A0A1M5C7T6"/>
<evidence type="ECO:0008006" key="3">
    <source>
        <dbReference type="Google" id="ProtNLM"/>
    </source>
</evidence>
<dbReference type="NCBIfam" id="TIGR01560">
    <property type="entry name" value="put_DNA_pack"/>
    <property type="match status" value="2"/>
</dbReference>
<dbReference type="InterPro" id="IPR021146">
    <property type="entry name" value="Phage_gp6-like_head-tail"/>
</dbReference>
<dbReference type="InterPro" id="IPR011738">
    <property type="entry name" value="Phage_CHP"/>
</dbReference>
<dbReference type="EMBL" id="FQVG01000102">
    <property type="protein sequence ID" value="SHF50462.1"/>
    <property type="molecule type" value="Genomic_DNA"/>
</dbReference>
<accession>A0A1M5C7T6</accession>
<dbReference type="RefSeq" id="WP_073250406.1">
    <property type="nucleotide sequence ID" value="NZ_FQVG01000102.1"/>
</dbReference>
<keyword evidence="2" id="KW-1185">Reference proteome</keyword>
<name>A0A1M5C7T6_9CLOT</name>
<dbReference type="Gene3D" id="1.10.3230.30">
    <property type="entry name" value="Phage gp6-like head-tail connector protein"/>
    <property type="match status" value="1"/>
</dbReference>